<reference evidence="1" key="1">
    <citation type="submission" date="2014-07" db="EMBL/GenBank/DDBJ databases">
        <authorList>
            <person name="Martin A.A"/>
            <person name="De Silva N."/>
        </authorList>
    </citation>
    <scope>NUCLEOTIDE SEQUENCE</scope>
</reference>
<dbReference type="WBParaSite" id="SVE_0298600.1">
    <property type="protein sequence ID" value="SVE_0298600.1"/>
    <property type="gene ID" value="SVE_0298600"/>
</dbReference>
<evidence type="ECO:0000313" key="2">
    <source>
        <dbReference type="WBParaSite" id="SVE_0298600.1"/>
    </source>
</evidence>
<accession>A0A0K0F2F7</accession>
<organism evidence="1 2">
    <name type="scientific">Strongyloides venezuelensis</name>
    <name type="common">Threadworm</name>
    <dbReference type="NCBI Taxonomy" id="75913"/>
    <lineage>
        <taxon>Eukaryota</taxon>
        <taxon>Metazoa</taxon>
        <taxon>Ecdysozoa</taxon>
        <taxon>Nematoda</taxon>
        <taxon>Chromadorea</taxon>
        <taxon>Rhabditida</taxon>
        <taxon>Tylenchina</taxon>
        <taxon>Panagrolaimomorpha</taxon>
        <taxon>Strongyloidoidea</taxon>
        <taxon>Strongyloididae</taxon>
        <taxon>Strongyloides</taxon>
    </lineage>
</organism>
<dbReference type="AlphaFoldDB" id="A0A0K0F2F7"/>
<proteinExistence type="predicted"/>
<reference evidence="2" key="2">
    <citation type="submission" date="2015-08" db="UniProtKB">
        <authorList>
            <consortium name="WormBaseParasite"/>
        </authorList>
    </citation>
    <scope>IDENTIFICATION</scope>
</reference>
<name>A0A0K0F2F7_STRVS</name>
<dbReference type="Proteomes" id="UP000035680">
    <property type="component" value="Unassembled WGS sequence"/>
</dbReference>
<sequence length="216" mass="25937">MKQFFIASLIVAILSFRPAFFFTKKINYRRNPYYYAAMPEKEPTFAPLKKYTDPRALIRSQIKENNIEIIDEKVFRNNDTYLFYVTPQQTIDYTSCIEYRYNLVGSRSRLGVYFCDRSEGGMCIMKLHKNTNGTTMCEQVRPWYHKKNPFTVHFHFERRPRVFRNEWKMKRYLKRVRRNPSILSKPIGKIQLFGYQKCTNECINTQPNVDKTENSN</sequence>
<protein>
    <submittedName>
        <fullName evidence="2">Astacin domain-containing protein</fullName>
    </submittedName>
</protein>
<keyword evidence="1" id="KW-1185">Reference proteome</keyword>
<evidence type="ECO:0000313" key="1">
    <source>
        <dbReference type="Proteomes" id="UP000035680"/>
    </source>
</evidence>